<keyword evidence="13 16" id="KW-0472">Membrane</keyword>
<comment type="subunit">
    <text evidence="5 16">Heterotrimer of an alpha, a beta and a gamma subunit.</text>
</comment>
<evidence type="ECO:0000313" key="19">
    <source>
        <dbReference type="Proteomes" id="UP001157186"/>
    </source>
</evidence>
<evidence type="ECO:0000256" key="6">
    <source>
        <dbReference type="ARBA" id="ARBA00022448"/>
    </source>
</evidence>
<dbReference type="EMBL" id="BSST01000001">
    <property type="protein sequence ID" value="GLX79640.1"/>
    <property type="molecule type" value="Genomic_DNA"/>
</dbReference>
<keyword evidence="11 16" id="KW-0915">Sodium</keyword>
<feature type="transmembrane region" description="Helical" evidence="16 17">
    <location>
        <begin position="12"/>
        <end position="33"/>
    </location>
</feature>
<dbReference type="RefSeq" id="WP_284245561.1">
    <property type="nucleotide sequence ID" value="NZ_BSST01000001.1"/>
</dbReference>
<keyword evidence="7 16" id="KW-1003">Cell membrane</keyword>
<dbReference type="Proteomes" id="UP001157186">
    <property type="component" value="Unassembled WGS sequence"/>
</dbReference>
<keyword evidence="9 16" id="KW-1278">Translocase</keyword>
<evidence type="ECO:0000256" key="14">
    <source>
        <dbReference type="ARBA" id="ARBA00023201"/>
    </source>
</evidence>
<evidence type="ECO:0000256" key="3">
    <source>
        <dbReference type="ARBA" id="ARBA00004162"/>
    </source>
</evidence>
<evidence type="ECO:0000256" key="16">
    <source>
        <dbReference type="HAMAP-Rule" id="MF_00404"/>
    </source>
</evidence>
<protein>
    <recommendedName>
        <fullName evidence="16">Probable oxaloacetate decarboxylase gamma chain</fullName>
        <ecNumber evidence="16">7.2.4.2</ecNumber>
    </recommendedName>
</protein>
<keyword evidence="6 16" id="KW-0813">Transport</keyword>
<comment type="subcellular location">
    <subcellularLocation>
        <location evidence="3 16 17">Cell membrane</location>
        <topology evidence="3 16 17">Single-pass membrane protein</topology>
    </subcellularLocation>
</comment>
<keyword evidence="14 16" id="KW-0739">Sodium transport</keyword>
<dbReference type="NCBIfam" id="TIGR01195">
    <property type="entry name" value="oadG_fam"/>
    <property type="match status" value="1"/>
</dbReference>
<comment type="function">
    <text evidence="2 16 17">Catalyzes the decarboxylation of oxaloacetate coupled to Na(+) translocation.</text>
</comment>
<proteinExistence type="inferred from homology"/>
<keyword evidence="10 16" id="KW-1133">Transmembrane helix</keyword>
<keyword evidence="19" id="KW-1185">Reference proteome</keyword>
<dbReference type="Pfam" id="PF04277">
    <property type="entry name" value="OAD_gamma"/>
    <property type="match status" value="1"/>
</dbReference>
<name>A0ABQ6GY04_9GAMM</name>
<evidence type="ECO:0000256" key="10">
    <source>
        <dbReference type="ARBA" id="ARBA00022989"/>
    </source>
</evidence>
<evidence type="ECO:0000256" key="15">
    <source>
        <dbReference type="ARBA" id="ARBA00048176"/>
    </source>
</evidence>
<gene>
    <name evidence="16" type="primary">oadG</name>
    <name evidence="18" type="ORF">tinsulaeT_29800</name>
</gene>
<evidence type="ECO:0000256" key="2">
    <source>
        <dbReference type="ARBA" id="ARBA00003002"/>
    </source>
</evidence>
<evidence type="ECO:0000256" key="5">
    <source>
        <dbReference type="ARBA" id="ARBA00011869"/>
    </source>
</evidence>
<evidence type="ECO:0000256" key="11">
    <source>
        <dbReference type="ARBA" id="ARBA00023053"/>
    </source>
</evidence>
<reference evidence="18 19" key="1">
    <citation type="submission" date="2023-03" db="EMBL/GenBank/DDBJ databases">
        <title>Draft genome sequence of Thalassotalea insulae KCTC 62186T.</title>
        <authorList>
            <person name="Sawabe T."/>
        </authorList>
    </citation>
    <scope>NUCLEOTIDE SEQUENCE [LARGE SCALE GENOMIC DNA]</scope>
    <source>
        <strain evidence="18 19">KCTC 62186</strain>
    </source>
</reference>
<evidence type="ECO:0000256" key="12">
    <source>
        <dbReference type="ARBA" id="ARBA00023065"/>
    </source>
</evidence>
<organism evidence="18 19">
    <name type="scientific">Thalassotalea insulae</name>
    <dbReference type="NCBI Taxonomy" id="2056778"/>
    <lineage>
        <taxon>Bacteria</taxon>
        <taxon>Pseudomonadati</taxon>
        <taxon>Pseudomonadota</taxon>
        <taxon>Gammaproteobacteria</taxon>
        <taxon>Alteromonadales</taxon>
        <taxon>Colwelliaceae</taxon>
        <taxon>Thalassotalea</taxon>
    </lineage>
</organism>
<sequence length="89" mass="9810">MEHLTQLFIDAGILMLTGMVFVFAFLGLLVIFINNVLLKLANAYPDPIIQSKRPARANNAKVSQQGVSPSIVAAISSAVSQYRQQHRKK</sequence>
<comment type="similarity">
    <text evidence="4 16 17">Belongs to the OadG family.</text>
</comment>
<dbReference type="InterPro" id="IPR005899">
    <property type="entry name" value="Na_pump_deCOase"/>
</dbReference>
<evidence type="ECO:0000256" key="7">
    <source>
        <dbReference type="ARBA" id="ARBA00022475"/>
    </source>
</evidence>
<comment type="caution">
    <text evidence="18">The sequence shown here is derived from an EMBL/GenBank/DDBJ whole genome shotgun (WGS) entry which is preliminary data.</text>
</comment>
<comment type="catalytic activity">
    <reaction evidence="15 16 17">
        <text>oxaloacetate + 2 Na(+)(in) + H(+) = pyruvate + 2 Na(+)(out) + CO2</text>
        <dbReference type="Rhea" id="RHEA:57724"/>
        <dbReference type="ChEBI" id="CHEBI:15361"/>
        <dbReference type="ChEBI" id="CHEBI:15378"/>
        <dbReference type="ChEBI" id="CHEBI:16452"/>
        <dbReference type="ChEBI" id="CHEBI:16526"/>
        <dbReference type="ChEBI" id="CHEBI:29101"/>
        <dbReference type="EC" id="7.2.4.2"/>
    </reaction>
</comment>
<dbReference type="EC" id="7.2.4.2" evidence="16"/>
<keyword evidence="12 16" id="KW-0406">Ion transport</keyword>
<evidence type="ECO:0000256" key="17">
    <source>
        <dbReference type="RuleBase" id="RU004278"/>
    </source>
</evidence>
<accession>A0ABQ6GY04</accession>
<evidence type="ECO:0000313" key="18">
    <source>
        <dbReference type="EMBL" id="GLX79640.1"/>
    </source>
</evidence>
<dbReference type="HAMAP" id="MF_00404">
    <property type="entry name" value="OadG"/>
    <property type="match status" value="1"/>
</dbReference>
<evidence type="ECO:0000256" key="1">
    <source>
        <dbReference type="ARBA" id="ARBA00001959"/>
    </source>
</evidence>
<comment type="cofactor">
    <cofactor evidence="1 16 17">
        <name>Na(+)</name>
        <dbReference type="ChEBI" id="CHEBI:29101"/>
    </cofactor>
</comment>
<evidence type="ECO:0000256" key="4">
    <source>
        <dbReference type="ARBA" id="ARBA00005844"/>
    </source>
</evidence>
<evidence type="ECO:0000256" key="8">
    <source>
        <dbReference type="ARBA" id="ARBA00022692"/>
    </source>
</evidence>
<dbReference type="InterPro" id="IPR023424">
    <property type="entry name" value="OadG"/>
</dbReference>
<keyword evidence="8 16" id="KW-0812">Transmembrane</keyword>
<evidence type="ECO:0000256" key="13">
    <source>
        <dbReference type="ARBA" id="ARBA00023136"/>
    </source>
</evidence>
<evidence type="ECO:0000256" key="9">
    <source>
        <dbReference type="ARBA" id="ARBA00022967"/>
    </source>
</evidence>